<feature type="domain" description="SWI/SNF and RSC complexes subunit Ssr4 C-terminal" evidence="4">
    <location>
        <begin position="327"/>
        <end position="808"/>
    </location>
</feature>
<keyword evidence="6" id="KW-1185">Reference proteome</keyword>
<dbReference type="EMBL" id="JAGHQL010000114">
    <property type="protein sequence ID" value="KAH0538315.1"/>
    <property type="molecule type" value="Genomic_DNA"/>
</dbReference>
<evidence type="ECO:0000313" key="5">
    <source>
        <dbReference type="EMBL" id="KAH0538315.1"/>
    </source>
</evidence>
<name>A0A9P8IA51_9PEZI</name>
<protein>
    <recommendedName>
        <fullName evidence="7">DUF1750-domain-containing protein</fullName>
    </recommendedName>
</protein>
<dbReference type="Pfam" id="PF20497">
    <property type="entry name" value="SWI-SNF_Ssr4_C"/>
    <property type="match status" value="1"/>
</dbReference>
<dbReference type="Proteomes" id="UP000698800">
    <property type="component" value="Unassembled WGS sequence"/>
</dbReference>
<evidence type="ECO:0008006" key="7">
    <source>
        <dbReference type="Google" id="ProtNLM"/>
    </source>
</evidence>
<proteinExistence type="predicted"/>
<evidence type="ECO:0000259" key="3">
    <source>
        <dbReference type="Pfam" id="PF08549"/>
    </source>
</evidence>
<reference evidence="5" key="1">
    <citation type="submission" date="2021-03" db="EMBL/GenBank/DDBJ databases">
        <title>Comparative genomics and phylogenomic investigation of the class Geoglossomycetes provide insights into ecological specialization and systematics.</title>
        <authorList>
            <person name="Melie T."/>
            <person name="Pirro S."/>
            <person name="Miller A.N."/>
            <person name="Quandt A."/>
        </authorList>
    </citation>
    <scope>NUCLEOTIDE SEQUENCE</scope>
    <source>
        <strain evidence="5">GBOQ0MN5Z8</strain>
    </source>
</reference>
<feature type="region of interest" description="Disordered" evidence="2">
    <location>
        <begin position="274"/>
        <end position="322"/>
    </location>
</feature>
<feature type="domain" description="SWI/SNF and RSC complexes subunit Ssr4 N-terminal" evidence="3">
    <location>
        <begin position="51"/>
        <end position="246"/>
    </location>
</feature>
<gene>
    <name evidence="5" type="ORF">FGG08_005089</name>
</gene>
<accession>A0A9P8IA51</accession>
<dbReference type="InterPro" id="IPR046464">
    <property type="entry name" value="SWI-SNF_Ssr4_C"/>
</dbReference>
<evidence type="ECO:0000256" key="2">
    <source>
        <dbReference type="SAM" id="MobiDB-lite"/>
    </source>
</evidence>
<dbReference type="InterPro" id="IPR013859">
    <property type="entry name" value="Ssr4_N"/>
</dbReference>
<evidence type="ECO:0000313" key="6">
    <source>
        <dbReference type="Proteomes" id="UP000698800"/>
    </source>
</evidence>
<evidence type="ECO:0000259" key="4">
    <source>
        <dbReference type="Pfam" id="PF20497"/>
    </source>
</evidence>
<dbReference type="AlphaFoldDB" id="A0A9P8IA51"/>
<dbReference type="Pfam" id="PF08549">
    <property type="entry name" value="SWI-SNF_Ssr4_N"/>
    <property type="match status" value="1"/>
</dbReference>
<feature type="region of interest" description="Disordered" evidence="2">
    <location>
        <begin position="584"/>
        <end position="616"/>
    </location>
</feature>
<organism evidence="5 6">
    <name type="scientific">Glutinoglossum americanum</name>
    <dbReference type="NCBI Taxonomy" id="1670608"/>
    <lineage>
        <taxon>Eukaryota</taxon>
        <taxon>Fungi</taxon>
        <taxon>Dikarya</taxon>
        <taxon>Ascomycota</taxon>
        <taxon>Pezizomycotina</taxon>
        <taxon>Geoglossomycetes</taxon>
        <taxon>Geoglossales</taxon>
        <taxon>Geoglossaceae</taxon>
        <taxon>Glutinoglossum</taxon>
    </lineage>
</organism>
<feature type="compositionally biased region" description="Low complexity" evidence="2">
    <location>
        <begin position="605"/>
        <end position="616"/>
    </location>
</feature>
<sequence length="818" mass="87750">MQDPSFGVPSALLWKPLTPRTQLSRNKRQQNAHLAHYLIKYLYLANIVLQLPHIHLISTFRYPLHSHISQDTIVDYLLSAPNVVQNMAFNWTYLDAPADGSLYLVWQPLAQMGTQFASDGYIWTDPEQAYNLEAKGYTVEMYMHRSGYHPPNETITTHCRRRYRLTAPRNPVPGTPLPDPSYWIVHYSACDPQHRMSANQIPMNPRTAQTQNTRRYLQNQGQLVRKEFMLKDKNNWPAITLPGNQIPGPYLQQPGIYPPLQQPGAVVAHQGRVQQPGGFPQYQAPQGAPSAMSGPSPAKRRRPTPPNHPSSAAPGSGGTATVLQDSIDDEEDTSRGDMLDHLTPREISQMRYIQHHEWMEEVLSSPYSIGQIIPVDLGLGLKGELESLTKGFFEAPMGKTPKGGEPLKRVGRMESGKAEEFKMRAENKIAEMESEIEKMKKKHAKRMTKLQKGSIIKSAEARLRDAMVDPSSNGTEIWRLEGQYEVRGDAEDGEGLGAIAQKPKEGVDDVSKEVEAAVGKHVEVLKLMVCVQKGGLEEKAMSNGNGHSDYSGINGLLNGNIGDGYIDVGNSAGGLLDQLGVSSTSTPGGGLSTPLALPSHAQGFSSTGTPSAGPSGLTPSAGPIFSSSHIQDHGDRSMPQLSDVDIDVEMSGVLDDHVTGGGEGDAGATLSDWVVVDKASEDTPQSGAAGRASVTSQTPAAMSAGGGQSTGTPGAFANTPGSGIQGFTPSAVGNMATPASVDGLGHSTVGSGSLDPNQFGDLGDHSLPHLDSAGEALAGYGDHTGELRLDDHSGLDMEDSAFGDAFHSPLTHHEEGES</sequence>
<dbReference type="GO" id="GO:0006338">
    <property type="term" value="P:chromatin remodeling"/>
    <property type="evidence" value="ECO:0007669"/>
    <property type="project" value="InterPro"/>
</dbReference>
<dbReference type="OrthoDB" id="5321006at2759"/>
<keyword evidence="1" id="KW-0175">Coiled coil</keyword>
<evidence type="ECO:0000256" key="1">
    <source>
        <dbReference type="SAM" id="Coils"/>
    </source>
</evidence>
<comment type="caution">
    <text evidence="5">The sequence shown here is derived from an EMBL/GenBank/DDBJ whole genome shotgun (WGS) entry which is preliminary data.</text>
</comment>
<feature type="region of interest" description="Disordered" evidence="2">
    <location>
        <begin position="789"/>
        <end position="818"/>
    </location>
</feature>
<feature type="coiled-coil region" evidence="1">
    <location>
        <begin position="422"/>
        <end position="449"/>
    </location>
</feature>
<feature type="region of interest" description="Disordered" evidence="2">
    <location>
        <begin position="680"/>
        <end position="714"/>
    </location>
</feature>